<dbReference type="InterPro" id="IPR011004">
    <property type="entry name" value="Trimer_LpxA-like_sf"/>
</dbReference>
<accession>A0A368UMW6</accession>
<dbReference type="PANTHER" id="PTHR43300:SF11">
    <property type="entry name" value="ACETYLTRANSFERASE RV3034C-RELATED"/>
    <property type="match status" value="1"/>
</dbReference>
<keyword evidence="2 5" id="KW-0808">Transferase</keyword>
<evidence type="ECO:0000313" key="5">
    <source>
        <dbReference type="EMBL" id="RCW30043.1"/>
    </source>
</evidence>
<dbReference type="Proteomes" id="UP000252733">
    <property type="component" value="Unassembled WGS sequence"/>
</dbReference>
<keyword evidence="6" id="KW-1185">Reference proteome</keyword>
<dbReference type="PROSITE" id="PS00101">
    <property type="entry name" value="HEXAPEP_TRANSFERASES"/>
    <property type="match status" value="1"/>
</dbReference>
<organism evidence="5 6">
    <name type="scientific">Marinilabilia salmonicolor</name>
    <dbReference type="NCBI Taxonomy" id="989"/>
    <lineage>
        <taxon>Bacteria</taxon>
        <taxon>Pseudomonadati</taxon>
        <taxon>Bacteroidota</taxon>
        <taxon>Bacteroidia</taxon>
        <taxon>Marinilabiliales</taxon>
        <taxon>Marinilabiliaceae</taxon>
        <taxon>Marinilabilia</taxon>
    </lineage>
</organism>
<dbReference type="CDD" id="cd03349">
    <property type="entry name" value="LbH_XAT"/>
    <property type="match status" value="1"/>
</dbReference>
<gene>
    <name evidence="5" type="ORF">DFO77_12455</name>
</gene>
<dbReference type="SUPFAM" id="SSF51161">
    <property type="entry name" value="Trimeric LpxA-like enzymes"/>
    <property type="match status" value="1"/>
</dbReference>
<reference evidence="5 6" key="1">
    <citation type="submission" date="2018-07" db="EMBL/GenBank/DDBJ databases">
        <title>Freshwater and sediment microbial communities from various areas in North America, analyzing microbe dynamics in response to fracking.</title>
        <authorList>
            <person name="Lamendella R."/>
        </authorList>
    </citation>
    <scope>NUCLEOTIDE SEQUENCE [LARGE SCALE GENOMIC DNA]</scope>
    <source>
        <strain evidence="5 6">160A</strain>
    </source>
</reference>
<dbReference type="AlphaFoldDB" id="A0A368UMW6"/>
<dbReference type="InterPro" id="IPR001451">
    <property type="entry name" value="Hexapep"/>
</dbReference>
<comment type="caution">
    <text evidence="5">The sequence shown here is derived from an EMBL/GenBank/DDBJ whole genome shotgun (WGS) entry which is preliminary data.</text>
</comment>
<evidence type="ECO:0000313" key="6">
    <source>
        <dbReference type="Proteomes" id="UP000252733"/>
    </source>
</evidence>
<dbReference type="RefSeq" id="WP_114437734.1">
    <property type="nucleotide sequence ID" value="NZ_QPIZ01000024.1"/>
</dbReference>
<dbReference type="InterPro" id="IPR050179">
    <property type="entry name" value="Trans_hexapeptide_repeat"/>
</dbReference>
<sequence>MRTIIHWVYNYLIRPKIKSTLIPIDAQIGKDTTIERGVFVDPHSKIGKYCYVGPYTFVTKSIIGNYTSIASGVKIGQGEHDIAKVSTCSRFYKNAFDELTKKDCTVGNDVWIGANAVIRRGVHVGDGAVIGANAVVVKDVPDFAVVVGIPATVLKYRFSKDIAAQIKQTRWWSKDILKAESDIKMLSKLL</sequence>
<evidence type="ECO:0000256" key="1">
    <source>
        <dbReference type="ARBA" id="ARBA00007274"/>
    </source>
</evidence>
<keyword evidence="3" id="KW-0677">Repeat</keyword>
<dbReference type="EMBL" id="QPIZ01000024">
    <property type="protein sequence ID" value="RCW30043.1"/>
    <property type="molecule type" value="Genomic_DNA"/>
</dbReference>
<comment type="similarity">
    <text evidence="1">Belongs to the transferase hexapeptide repeat family.</text>
</comment>
<evidence type="ECO:0000256" key="4">
    <source>
        <dbReference type="ARBA" id="ARBA00023315"/>
    </source>
</evidence>
<protein>
    <submittedName>
        <fullName evidence="5">Transferase family hexapeptide repeat protein</fullName>
    </submittedName>
</protein>
<dbReference type="InterPro" id="IPR018357">
    <property type="entry name" value="Hexapep_transf_CS"/>
</dbReference>
<dbReference type="Pfam" id="PF00132">
    <property type="entry name" value="Hexapep"/>
    <property type="match status" value="2"/>
</dbReference>
<proteinExistence type="inferred from homology"/>
<dbReference type="PANTHER" id="PTHR43300">
    <property type="entry name" value="ACETYLTRANSFERASE"/>
    <property type="match status" value="1"/>
</dbReference>
<keyword evidence="4" id="KW-0012">Acyltransferase</keyword>
<evidence type="ECO:0000256" key="2">
    <source>
        <dbReference type="ARBA" id="ARBA00022679"/>
    </source>
</evidence>
<name>A0A368UMW6_9BACT</name>
<evidence type="ECO:0000256" key="3">
    <source>
        <dbReference type="ARBA" id="ARBA00022737"/>
    </source>
</evidence>
<dbReference type="Gene3D" id="2.160.10.10">
    <property type="entry name" value="Hexapeptide repeat proteins"/>
    <property type="match status" value="2"/>
</dbReference>
<dbReference type="GO" id="GO:0016746">
    <property type="term" value="F:acyltransferase activity"/>
    <property type="evidence" value="ECO:0007669"/>
    <property type="project" value="UniProtKB-KW"/>
</dbReference>